<dbReference type="SMART" id="SM00028">
    <property type="entry name" value="TPR"/>
    <property type="match status" value="3"/>
</dbReference>
<gene>
    <name evidence="6" type="ORF">BHE75_04048</name>
</gene>
<dbReference type="InterPro" id="IPR051821">
    <property type="entry name" value="Asp/Asn_beta-hydroxylase"/>
</dbReference>
<reference evidence="6 7" key="1">
    <citation type="submission" date="2016-09" db="EMBL/GenBank/DDBJ databases">
        <title>Metabolic pathway, cell adaptation mechanisms and a novel monoxygenase revealed through proteogenomic-transcription analysis of a Sphingomonas haloaromaticamans strain degrading the fungicide ortho-phenylphenol.</title>
        <authorList>
            <person name="Perruchon C."/>
            <person name="Papadopoulou E.S."/>
            <person name="Rousidou C."/>
            <person name="Vasileiadis S."/>
            <person name="Tanou G."/>
            <person name="Amoutzias G."/>
            <person name="Molassiotis A."/>
            <person name="Karpouzas D.G."/>
        </authorList>
    </citation>
    <scope>NUCLEOTIDE SEQUENCE [LARGE SCALE GENOMIC DNA]</scope>
    <source>
        <strain evidence="6 7">P3</strain>
    </source>
</reference>
<dbReference type="PROSITE" id="PS50005">
    <property type="entry name" value="TPR"/>
    <property type="match status" value="1"/>
</dbReference>
<dbReference type="Pfam" id="PF14559">
    <property type="entry name" value="TPR_19"/>
    <property type="match status" value="1"/>
</dbReference>
<dbReference type="PANTHER" id="PTHR46332:SF5">
    <property type="entry name" value="ASPARTATE BETA-HYDROXYLASE DOMAIN CONTAINING 2"/>
    <property type="match status" value="1"/>
</dbReference>
<dbReference type="AlphaFoldDB" id="A0A1S1HLC1"/>
<evidence type="ECO:0000256" key="1">
    <source>
        <dbReference type="ARBA" id="ARBA00007730"/>
    </source>
</evidence>
<dbReference type="PANTHER" id="PTHR46332">
    <property type="entry name" value="ASPARTATE BETA-HYDROXYLASE DOMAIN-CONTAINING PROTEIN 2"/>
    <property type="match status" value="1"/>
</dbReference>
<dbReference type="Proteomes" id="UP000179467">
    <property type="component" value="Unassembled WGS sequence"/>
</dbReference>
<comment type="caution">
    <text evidence="6">The sequence shown here is derived from an EMBL/GenBank/DDBJ whole genome shotgun (WGS) entry which is preliminary data.</text>
</comment>
<feature type="domain" description="Aspartyl/asparaginy/proline hydroxylase" evidence="5">
    <location>
        <begin position="235"/>
        <end position="399"/>
    </location>
</feature>
<evidence type="ECO:0000256" key="4">
    <source>
        <dbReference type="PROSITE-ProRule" id="PRU00339"/>
    </source>
</evidence>
<keyword evidence="4" id="KW-0802">TPR repeat</keyword>
<dbReference type="Pfam" id="PF05118">
    <property type="entry name" value="Asp_Arg_Hydrox"/>
    <property type="match status" value="1"/>
</dbReference>
<dbReference type="GO" id="GO:0016020">
    <property type="term" value="C:membrane"/>
    <property type="evidence" value="ECO:0007669"/>
    <property type="project" value="TreeGrafter"/>
</dbReference>
<keyword evidence="7" id="KW-1185">Reference proteome</keyword>
<keyword evidence="3" id="KW-0560">Oxidoreductase</keyword>
<evidence type="ECO:0000256" key="2">
    <source>
        <dbReference type="ARBA" id="ARBA00022964"/>
    </source>
</evidence>
<proteinExistence type="inferred from homology"/>
<evidence type="ECO:0000259" key="5">
    <source>
        <dbReference type="Pfam" id="PF05118"/>
    </source>
</evidence>
<evidence type="ECO:0000256" key="3">
    <source>
        <dbReference type="ARBA" id="ARBA00023002"/>
    </source>
</evidence>
<name>A0A1S1HLC1_9SPHN</name>
<dbReference type="InterPro" id="IPR027443">
    <property type="entry name" value="IPNS-like_sf"/>
</dbReference>
<protein>
    <submittedName>
        <fullName evidence="6">Aspartyl/Asparaginyl beta-hydroxylase</fullName>
    </submittedName>
</protein>
<accession>A0A1S1HLC1</accession>
<sequence length="430" mass="48235">MKHQDERVGRLLQAVASARQQGNQAEERRLIDAILAIDPDNPHANNARGMAALAARDFTDAASHFRRAAEADPTEPALWMNLARAQREQGDAAGERQSLDRVFAIDQRHFMGRLRSAELHERLGETAHAVEAWQAVLSLSAGLDPVPPALVDVLAHARAFVAEQTQAFAEEVEQGMADARADVPPAALRRFDACLDNAFGRRRIYRNECSGVHYPFLPAYEFFDRDHFPWLAELEANTETIRTEFEALLARSQPMRPYVAMDRGTPENKWTPLDNSLDWSAYFLWEYGVANAEAHALCPRTVKVLEAIPRAEIPGRAPTVFFSILRPHTRIPAHTGVTNTRTIIHLPLIVPEGCGFRVGGETRSWRVGEAFAFDDTIEHEAWNDSDQLRAVLIFDVWNPFISPAERDLLCRYFALADASSRNPARERGGM</sequence>
<dbReference type="InterPro" id="IPR011990">
    <property type="entry name" value="TPR-like_helical_dom_sf"/>
</dbReference>
<dbReference type="Gene3D" id="2.60.120.330">
    <property type="entry name" value="B-lactam Antibiotic, Isopenicillin N Synthase, Chain"/>
    <property type="match status" value="1"/>
</dbReference>
<organism evidence="6 7">
    <name type="scientific">Edaphosphingomonas haloaromaticamans</name>
    <dbReference type="NCBI Taxonomy" id="653954"/>
    <lineage>
        <taxon>Bacteria</taxon>
        <taxon>Pseudomonadati</taxon>
        <taxon>Pseudomonadota</taxon>
        <taxon>Alphaproteobacteria</taxon>
        <taxon>Sphingomonadales</taxon>
        <taxon>Rhizorhabdaceae</taxon>
        <taxon>Edaphosphingomonas</taxon>
    </lineage>
</organism>
<dbReference type="SUPFAM" id="SSF51197">
    <property type="entry name" value="Clavaminate synthase-like"/>
    <property type="match status" value="1"/>
</dbReference>
<dbReference type="InterPro" id="IPR019734">
    <property type="entry name" value="TPR_rpt"/>
</dbReference>
<evidence type="ECO:0000313" key="7">
    <source>
        <dbReference type="Proteomes" id="UP000179467"/>
    </source>
</evidence>
<comment type="similarity">
    <text evidence="1">Belongs to the aspartyl/asparaginyl beta-hydroxylase family.</text>
</comment>
<dbReference type="Gene3D" id="1.25.40.10">
    <property type="entry name" value="Tetratricopeptide repeat domain"/>
    <property type="match status" value="1"/>
</dbReference>
<dbReference type="SUPFAM" id="SSF48452">
    <property type="entry name" value="TPR-like"/>
    <property type="match status" value="1"/>
</dbReference>
<feature type="repeat" description="TPR" evidence="4">
    <location>
        <begin position="42"/>
        <end position="75"/>
    </location>
</feature>
<keyword evidence="2" id="KW-0223">Dioxygenase</keyword>
<evidence type="ECO:0000313" key="6">
    <source>
        <dbReference type="EMBL" id="OHT22033.1"/>
    </source>
</evidence>
<dbReference type="GO" id="GO:0051213">
    <property type="term" value="F:dioxygenase activity"/>
    <property type="evidence" value="ECO:0007669"/>
    <property type="project" value="UniProtKB-KW"/>
</dbReference>
<dbReference type="EMBL" id="MIPT01000001">
    <property type="protein sequence ID" value="OHT22033.1"/>
    <property type="molecule type" value="Genomic_DNA"/>
</dbReference>
<dbReference type="OrthoDB" id="21665at2"/>
<dbReference type="InterPro" id="IPR007803">
    <property type="entry name" value="Asp/Arg/Pro-Hydrxlase"/>
</dbReference>